<evidence type="ECO:0000256" key="1">
    <source>
        <dbReference type="ARBA" id="ARBA00004123"/>
    </source>
</evidence>
<feature type="domain" description="Velvet" evidence="6">
    <location>
        <begin position="26"/>
        <end position="205"/>
    </location>
</feature>
<dbReference type="eggNOG" id="ENOG502S0HV">
    <property type="taxonomic scope" value="Eukaryota"/>
</dbReference>
<feature type="compositionally biased region" description="Polar residues" evidence="5">
    <location>
        <begin position="580"/>
        <end position="592"/>
    </location>
</feature>
<dbReference type="InParanoid" id="A0A0L0HMH9"/>
<reference evidence="7 8" key="1">
    <citation type="submission" date="2009-08" db="EMBL/GenBank/DDBJ databases">
        <title>The Genome Sequence of Spizellomyces punctatus strain DAOM BR117.</title>
        <authorList>
            <consortium name="The Broad Institute Genome Sequencing Platform"/>
            <person name="Russ C."/>
            <person name="Cuomo C."/>
            <person name="Shea T."/>
            <person name="Young S.K."/>
            <person name="Zeng Q."/>
            <person name="Koehrsen M."/>
            <person name="Haas B."/>
            <person name="Borodovsky M."/>
            <person name="Guigo R."/>
            <person name="Alvarado L."/>
            <person name="Berlin A."/>
            <person name="Bochicchio J."/>
            <person name="Borenstein D."/>
            <person name="Chapman S."/>
            <person name="Chen Z."/>
            <person name="Engels R."/>
            <person name="Freedman E."/>
            <person name="Gellesch M."/>
            <person name="Goldberg J."/>
            <person name="Griggs A."/>
            <person name="Gujja S."/>
            <person name="Heiman D."/>
            <person name="Hepburn T."/>
            <person name="Howarth C."/>
            <person name="Jen D."/>
            <person name="Larson L."/>
            <person name="Lewis B."/>
            <person name="Mehta T."/>
            <person name="Park D."/>
            <person name="Pearson M."/>
            <person name="Roberts A."/>
            <person name="Saif S."/>
            <person name="Shenoy N."/>
            <person name="Sisk P."/>
            <person name="Stolte C."/>
            <person name="Sykes S."/>
            <person name="Thomson T."/>
            <person name="Walk T."/>
            <person name="White J."/>
            <person name="Yandava C."/>
            <person name="Burger G."/>
            <person name="Gray M.W."/>
            <person name="Holland P.W.H."/>
            <person name="King N."/>
            <person name="Lang F.B.F."/>
            <person name="Roger A.J."/>
            <person name="Ruiz-Trillo I."/>
            <person name="Lander E."/>
            <person name="Nusbaum C."/>
        </authorList>
    </citation>
    <scope>NUCLEOTIDE SEQUENCE [LARGE SCALE GENOMIC DNA]</scope>
    <source>
        <strain evidence="7 8">DAOM BR117</strain>
    </source>
</reference>
<keyword evidence="4" id="KW-0539">Nucleus</keyword>
<evidence type="ECO:0000259" key="6">
    <source>
        <dbReference type="PROSITE" id="PS51821"/>
    </source>
</evidence>
<feature type="compositionally biased region" description="Basic and acidic residues" evidence="5">
    <location>
        <begin position="311"/>
        <end position="324"/>
    </location>
</feature>
<comment type="subcellular location">
    <subcellularLocation>
        <location evidence="1">Nucleus</location>
    </subcellularLocation>
</comment>
<evidence type="ECO:0000256" key="5">
    <source>
        <dbReference type="SAM" id="MobiDB-lite"/>
    </source>
</evidence>
<evidence type="ECO:0000313" key="7">
    <source>
        <dbReference type="EMBL" id="KND02024.1"/>
    </source>
</evidence>
<gene>
    <name evidence="7" type="ORF">SPPG_02528</name>
</gene>
<dbReference type="GeneID" id="27686107"/>
<dbReference type="InterPro" id="IPR037525">
    <property type="entry name" value="Velvet_dom"/>
</dbReference>
<organism evidence="7 8">
    <name type="scientific">Spizellomyces punctatus (strain DAOM BR117)</name>
    <dbReference type="NCBI Taxonomy" id="645134"/>
    <lineage>
        <taxon>Eukaryota</taxon>
        <taxon>Fungi</taxon>
        <taxon>Fungi incertae sedis</taxon>
        <taxon>Chytridiomycota</taxon>
        <taxon>Chytridiomycota incertae sedis</taxon>
        <taxon>Chytridiomycetes</taxon>
        <taxon>Spizellomycetales</taxon>
        <taxon>Spizellomycetaceae</taxon>
        <taxon>Spizellomyces</taxon>
    </lineage>
</organism>
<dbReference type="GO" id="GO:0005634">
    <property type="term" value="C:nucleus"/>
    <property type="evidence" value="ECO:0007669"/>
    <property type="project" value="UniProtKB-SubCell"/>
</dbReference>
<keyword evidence="3" id="KW-0804">Transcription</keyword>
<protein>
    <recommendedName>
        <fullName evidence="6">Velvet domain-containing protein</fullName>
    </recommendedName>
</protein>
<dbReference type="STRING" id="645134.A0A0L0HMH9"/>
<feature type="region of interest" description="Disordered" evidence="5">
    <location>
        <begin position="206"/>
        <end position="324"/>
    </location>
</feature>
<feature type="compositionally biased region" description="Basic residues" evidence="5">
    <location>
        <begin position="206"/>
        <end position="217"/>
    </location>
</feature>
<dbReference type="PANTHER" id="PTHR33572:SF18">
    <property type="entry name" value="SPORE DEVELOPMENT REGULATOR VOSA"/>
    <property type="match status" value="1"/>
</dbReference>
<dbReference type="OrthoDB" id="5599552at2759"/>
<accession>A0A0L0HMH9</accession>
<feature type="compositionally biased region" description="Basic and acidic residues" evidence="5">
    <location>
        <begin position="254"/>
        <end position="283"/>
    </location>
</feature>
<sequence length="696" mass="76971">MSSTATGSSSDNNPYQFITLSQSPRQRTSRNYVLKLRQQPKHSRMCGFGEKVDRRPLDPPPIYCKFHQLEIQNTTSADENSYLYNPYYFMYASLISPDSEEELHLLRDGKTRSTTGSIVSSLYRLKDLDNKDGAFFVFPDLSVRMEGAYRLKFSLFEIINTEIYYCTSICSDVFNVYPAKKFPGMEESTFLSRTFAEQGLKIRIRKELRMRKGRGKKGNNDAEDSPDPKKRGRKKSRRASMDGSDNGSESGFSDDGRSEPAQRRRIDRNSKDSSAKDGSDKLAHGQQPFPGYDRRMDGYDPSRPMNSMGHPDPRHYGHLPHDSSGHVYPHYGPMPGMQPKVWPGHGDPYQSSVPPHYAPIPHYESGAPYPPPPTGGPSGPEEYPVPYDVNQRPGYPPHHYAPRDHERSMADWHHREYPRHPAYGPGPYMTAHGYDDPQARPPTQVSNEHAGVPPPPSGPYYGHHPAAPKPGDYKPDVHAHVAKYPPNYSFNSNFHVPPPHPSTDAAGTVRPPQHAEYPHHMHSSDKPYSAPHPGAHVGHAPYYGGAPYPPTSGGSAAPQPPAAGMSYAYQTAPAGPPATGNETAMGGQQTGSRDARSGGTPQKAPGPDESAGFASYPPQYAAYGQYKLPPIHEITDKNRPQQPGQGQAPSQQTAQQQAQQQQQQQQQQIPVPQQAQAMAHQQTSPTAGRGTEGGWM</sequence>
<feature type="compositionally biased region" description="Low complexity" evidence="5">
    <location>
        <begin position="640"/>
        <end position="677"/>
    </location>
</feature>
<feature type="region of interest" description="Disordered" evidence="5">
    <location>
        <begin position="421"/>
        <end position="696"/>
    </location>
</feature>
<evidence type="ECO:0000313" key="8">
    <source>
        <dbReference type="Proteomes" id="UP000053201"/>
    </source>
</evidence>
<evidence type="ECO:0000256" key="3">
    <source>
        <dbReference type="ARBA" id="ARBA00023163"/>
    </source>
</evidence>
<feature type="compositionally biased region" description="Low complexity" evidence="5">
    <location>
        <begin position="540"/>
        <end position="566"/>
    </location>
</feature>
<feature type="region of interest" description="Disordered" evidence="5">
    <location>
        <begin position="342"/>
        <end position="403"/>
    </location>
</feature>
<evidence type="ECO:0000256" key="4">
    <source>
        <dbReference type="ARBA" id="ARBA00023242"/>
    </source>
</evidence>
<name>A0A0L0HMH9_SPIPD</name>
<dbReference type="InterPro" id="IPR021740">
    <property type="entry name" value="Velvet"/>
</dbReference>
<dbReference type="VEuPathDB" id="FungiDB:SPPG_02528"/>
<dbReference type="InterPro" id="IPR038491">
    <property type="entry name" value="Velvet_dom_sf"/>
</dbReference>
<dbReference type="RefSeq" id="XP_016610063.1">
    <property type="nucleotide sequence ID" value="XM_016750813.1"/>
</dbReference>
<evidence type="ECO:0000256" key="2">
    <source>
        <dbReference type="ARBA" id="ARBA00023015"/>
    </source>
</evidence>
<keyword evidence="8" id="KW-1185">Reference proteome</keyword>
<dbReference type="AlphaFoldDB" id="A0A0L0HMH9"/>
<feature type="compositionally biased region" description="Basic and acidic residues" evidence="5">
    <location>
        <begin position="516"/>
        <end position="525"/>
    </location>
</feature>
<dbReference type="Pfam" id="PF11754">
    <property type="entry name" value="Velvet"/>
    <property type="match status" value="2"/>
</dbReference>
<dbReference type="PANTHER" id="PTHR33572">
    <property type="entry name" value="SPORE DEVELOPMENT REGULATOR VOSA"/>
    <property type="match status" value="1"/>
</dbReference>
<dbReference type="Gene3D" id="2.60.40.3960">
    <property type="entry name" value="Velvet domain"/>
    <property type="match status" value="1"/>
</dbReference>
<dbReference type="Proteomes" id="UP000053201">
    <property type="component" value="Unassembled WGS sequence"/>
</dbReference>
<dbReference type="PROSITE" id="PS51821">
    <property type="entry name" value="VELVET"/>
    <property type="match status" value="1"/>
</dbReference>
<feature type="region of interest" description="Disordered" evidence="5">
    <location>
        <begin position="1"/>
        <end position="28"/>
    </location>
</feature>
<keyword evidence="2" id="KW-0805">Transcription regulation</keyword>
<dbReference type="EMBL" id="KQ257453">
    <property type="protein sequence ID" value="KND02024.1"/>
    <property type="molecule type" value="Genomic_DNA"/>
</dbReference>
<proteinExistence type="predicted"/>
<dbReference type="OMA" id="NHFVTHR"/>